<keyword evidence="7" id="KW-0804">Transcription</keyword>
<evidence type="ECO:0000313" key="15">
    <source>
        <dbReference type="Proteomes" id="UP000186156"/>
    </source>
</evidence>
<dbReference type="InterPro" id="IPR001867">
    <property type="entry name" value="OmpR/PhoB-type_DNA-bd"/>
</dbReference>
<evidence type="ECO:0000256" key="7">
    <source>
        <dbReference type="ARBA" id="ARBA00023163"/>
    </source>
</evidence>
<dbReference type="InterPro" id="IPR011006">
    <property type="entry name" value="CheY-like_superfamily"/>
</dbReference>
<accession>A0A1N7PN15</accession>
<dbReference type="PANTHER" id="PTHR48111">
    <property type="entry name" value="REGULATOR OF RPOS"/>
    <property type="match status" value="1"/>
</dbReference>
<dbReference type="GO" id="GO:0032993">
    <property type="term" value="C:protein-DNA complex"/>
    <property type="evidence" value="ECO:0007669"/>
    <property type="project" value="TreeGrafter"/>
</dbReference>
<dbReference type="Gene3D" id="6.10.250.690">
    <property type="match status" value="1"/>
</dbReference>
<evidence type="ECO:0000256" key="8">
    <source>
        <dbReference type="ARBA" id="ARBA00057085"/>
    </source>
</evidence>
<dbReference type="EMBL" id="FTOO01000015">
    <property type="protein sequence ID" value="SIT11978.1"/>
    <property type="molecule type" value="Genomic_DNA"/>
</dbReference>
<sequence length="233" mass="26024">MSGAKILVVDDERAILKLMQIALRGHGYEVLEASTGEEALVIASTKRPDLAVIDWGLPDIEGVEVLRRLREWSQMPVIMLTVRDAETDKIAALDAGADDYVVKPFGMGELLARIRVALRHAARVEDEPVIEAAGLSIHLAERRVELYGEAVKLTPIEYDLLKLLAQNAGKVVTQRQLLRQVWGDVDPDNAAHYLRVYIGHLRKKLEDDPSRPWRIVTEPGVGYRLAVEPPEKT</sequence>
<evidence type="ECO:0000256" key="3">
    <source>
        <dbReference type="ARBA" id="ARBA00022553"/>
    </source>
</evidence>
<comment type="function">
    <text evidence="8">Member of the two-component regulatory system KdpD/KdpE involved in the regulation of the kdp operon. Upon phosphorylation by KdpD, functions as a transcription regulator by direct binding to promoter regions of target genes to positively regulate their expression.</text>
</comment>
<dbReference type="GO" id="GO:0005829">
    <property type="term" value="C:cytosol"/>
    <property type="evidence" value="ECO:0007669"/>
    <property type="project" value="TreeGrafter"/>
</dbReference>
<feature type="DNA-binding region" description="OmpR/PhoB-type" evidence="11">
    <location>
        <begin position="127"/>
        <end position="227"/>
    </location>
</feature>
<reference evidence="15" key="1">
    <citation type="submission" date="2017-01" db="EMBL/GenBank/DDBJ databases">
        <authorList>
            <person name="Varghese N."/>
            <person name="Submissions S."/>
        </authorList>
    </citation>
    <scope>NUCLEOTIDE SEQUENCE [LARGE SCALE GENOMIC DNA]</scope>
    <source>
        <strain evidence="15">DSM 16176</strain>
    </source>
</reference>
<dbReference type="FunFam" id="1.10.10.10:FF:000210">
    <property type="entry name" value="Winged-helix transcriptional response regulator KdpE"/>
    <property type="match status" value="1"/>
</dbReference>
<name>A0A1N7PN15_9BACL</name>
<dbReference type="Pfam" id="PF00072">
    <property type="entry name" value="Response_reg"/>
    <property type="match status" value="1"/>
</dbReference>
<keyword evidence="6 11" id="KW-0238">DNA-binding</keyword>
<dbReference type="RefSeq" id="WP_076349055.1">
    <property type="nucleotide sequence ID" value="NZ_FTOO01000015.1"/>
</dbReference>
<evidence type="ECO:0000259" key="13">
    <source>
        <dbReference type="PROSITE" id="PS51755"/>
    </source>
</evidence>
<evidence type="ECO:0000256" key="6">
    <source>
        <dbReference type="ARBA" id="ARBA00023125"/>
    </source>
</evidence>
<evidence type="ECO:0000256" key="1">
    <source>
        <dbReference type="ARBA" id="ARBA00004496"/>
    </source>
</evidence>
<dbReference type="SUPFAM" id="SSF52172">
    <property type="entry name" value="CheY-like"/>
    <property type="match status" value="1"/>
</dbReference>
<feature type="domain" description="OmpR/PhoB-type" evidence="13">
    <location>
        <begin position="127"/>
        <end position="227"/>
    </location>
</feature>
<keyword evidence="3 10" id="KW-0597">Phosphoprotein</keyword>
<dbReference type="OrthoDB" id="2373414at2"/>
<dbReference type="InterPro" id="IPR039420">
    <property type="entry name" value="WalR-like"/>
</dbReference>
<dbReference type="CDD" id="cd17620">
    <property type="entry name" value="REC_OmpR_KdpE-like"/>
    <property type="match status" value="1"/>
</dbReference>
<gene>
    <name evidence="14" type="ORF">SAMN05421799_11515</name>
</gene>
<protein>
    <recommendedName>
        <fullName evidence="9">Transcriptional regulatory protein KdpE</fullName>
    </recommendedName>
</protein>
<dbReference type="GO" id="GO:0042802">
    <property type="term" value="F:identical protein binding"/>
    <property type="evidence" value="ECO:0007669"/>
    <property type="project" value="UniProtKB-ARBA"/>
</dbReference>
<dbReference type="Gene3D" id="1.10.10.10">
    <property type="entry name" value="Winged helix-like DNA-binding domain superfamily/Winged helix DNA-binding domain"/>
    <property type="match status" value="1"/>
</dbReference>
<evidence type="ECO:0000313" key="14">
    <source>
        <dbReference type="EMBL" id="SIT11978.1"/>
    </source>
</evidence>
<dbReference type="InterPro" id="IPR036388">
    <property type="entry name" value="WH-like_DNA-bd_sf"/>
</dbReference>
<dbReference type="SMART" id="SM00862">
    <property type="entry name" value="Trans_reg_C"/>
    <property type="match status" value="1"/>
</dbReference>
<dbReference type="CDD" id="cd00383">
    <property type="entry name" value="trans_reg_C"/>
    <property type="match status" value="1"/>
</dbReference>
<dbReference type="SMART" id="SM00448">
    <property type="entry name" value="REC"/>
    <property type="match status" value="1"/>
</dbReference>
<evidence type="ECO:0000256" key="5">
    <source>
        <dbReference type="ARBA" id="ARBA00023015"/>
    </source>
</evidence>
<evidence type="ECO:0000256" key="4">
    <source>
        <dbReference type="ARBA" id="ARBA00023012"/>
    </source>
</evidence>
<dbReference type="FunFam" id="3.40.50.2300:FF:000021">
    <property type="entry name" value="Two-component system response regulator KdpE"/>
    <property type="match status" value="1"/>
</dbReference>
<proteinExistence type="predicted"/>
<dbReference type="GO" id="GO:0000987">
    <property type="term" value="F:cis-regulatory region sequence-specific DNA binding"/>
    <property type="evidence" value="ECO:0007669"/>
    <property type="project" value="UniProtKB-ARBA"/>
</dbReference>
<dbReference type="AlphaFoldDB" id="A0A1N7PN15"/>
<dbReference type="InterPro" id="IPR001789">
    <property type="entry name" value="Sig_transdc_resp-reg_receiver"/>
</dbReference>
<feature type="domain" description="Response regulatory" evidence="12">
    <location>
        <begin position="5"/>
        <end position="118"/>
    </location>
</feature>
<dbReference type="Proteomes" id="UP000186156">
    <property type="component" value="Unassembled WGS sequence"/>
</dbReference>
<dbReference type="Pfam" id="PF00486">
    <property type="entry name" value="Trans_reg_C"/>
    <property type="match status" value="1"/>
</dbReference>
<dbReference type="GO" id="GO:0000156">
    <property type="term" value="F:phosphorelay response regulator activity"/>
    <property type="evidence" value="ECO:0007669"/>
    <property type="project" value="TreeGrafter"/>
</dbReference>
<evidence type="ECO:0000256" key="2">
    <source>
        <dbReference type="ARBA" id="ARBA00022490"/>
    </source>
</evidence>
<keyword evidence="2" id="KW-0963">Cytoplasm</keyword>
<evidence type="ECO:0000256" key="10">
    <source>
        <dbReference type="PROSITE-ProRule" id="PRU00169"/>
    </source>
</evidence>
<evidence type="ECO:0000256" key="11">
    <source>
        <dbReference type="PROSITE-ProRule" id="PRU01091"/>
    </source>
</evidence>
<dbReference type="PROSITE" id="PS51755">
    <property type="entry name" value="OMPR_PHOB"/>
    <property type="match status" value="1"/>
</dbReference>
<dbReference type="Gene3D" id="3.40.50.2300">
    <property type="match status" value="1"/>
</dbReference>
<keyword evidence="4" id="KW-0902">Two-component regulatory system</keyword>
<dbReference type="PROSITE" id="PS50110">
    <property type="entry name" value="RESPONSE_REGULATORY"/>
    <property type="match status" value="1"/>
</dbReference>
<organism evidence="14 15">
    <name type="scientific">Alicyclobacillus vulcanalis</name>
    <dbReference type="NCBI Taxonomy" id="252246"/>
    <lineage>
        <taxon>Bacteria</taxon>
        <taxon>Bacillati</taxon>
        <taxon>Bacillota</taxon>
        <taxon>Bacilli</taxon>
        <taxon>Bacillales</taxon>
        <taxon>Alicyclobacillaceae</taxon>
        <taxon>Alicyclobacillus</taxon>
    </lineage>
</organism>
<keyword evidence="5" id="KW-0805">Transcription regulation</keyword>
<dbReference type="STRING" id="252246.SAMN05421799_11515"/>
<dbReference type="GO" id="GO:0045893">
    <property type="term" value="P:positive regulation of DNA-templated transcription"/>
    <property type="evidence" value="ECO:0007669"/>
    <property type="project" value="UniProtKB-ARBA"/>
</dbReference>
<keyword evidence="15" id="KW-1185">Reference proteome</keyword>
<evidence type="ECO:0000256" key="9">
    <source>
        <dbReference type="ARBA" id="ARBA00074083"/>
    </source>
</evidence>
<comment type="subcellular location">
    <subcellularLocation>
        <location evidence="1">Cytoplasm</location>
    </subcellularLocation>
</comment>
<evidence type="ECO:0000259" key="12">
    <source>
        <dbReference type="PROSITE" id="PS50110"/>
    </source>
</evidence>
<feature type="modified residue" description="4-aspartylphosphate" evidence="10">
    <location>
        <position position="54"/>
    </location>
</feature>
<dbReference type="PANTHER" id="PTHR48111:SF50">
    <property type="entry name" value="KDP OPERON TRANSCRIPTIONAL REGULATORY PROTEIN KDPE"/>
    <property type="match status" value="1"/>
</dbReference>